<name>A0A074ZVW6_OPIVI</name>
<gene>
    <name evidence="2" type="ORF">T265_03505</name>
</gene>
<evidence type="ECO:0000313" key="2">
    <source>
        <dbReference type="EMBL" id="KER30027.1"/>
    </source>
</evidence>
<feature type="region of interest" description="Disordered" evidence="1">
    <location>
        <begin position="232"/>
        <end position="255"/>
    </location>
</feature>
<reference evidence="2 3" key="1">
    <citation type="submission" date="2013-11" db="EMBL/GenBank/DDBJ databases">
        <title>Opisthorchis viverrini - life in the bile duct.</title>
        <authorList>
            <person name="Young N.D."/>
            <person name="Nagarajan N."/>
            <person name="Lin S.J."/>
            <person name="Korhonen P.K."/>
            <person name="Jex A.R."/>
            <person name="Hall R.S."/>
            <person name="Safavi-Hemami H."/>
            <person name="Kaewkong W."/>
            <person name="Bertrand D."/>
            <person name="Gao S."/>
            <person name="Seet Q."/>
            <person name="Wongkham S."/>
            <person name="Teh B.T."/>
            <person name="Wongkham C."/>
            <person name="Intapan P.M."/>
            <person name="Maleewong W."/>
            <person name="Yang X."/>
            <person name="Hu M."/>
            <person name="Wang Z."/>
            <person name="Hofmann A."/>
            <person name="Sternberg P.W."/>
            <person name="Tan P."/>
            <person name="Wang J."/>
            <person name="Gasser R.B."/>
        </authorList>
    </citation>
    <scope>NUCLEOTIDE SEQUENCE [LARGE SCALE GENOMIC DNA]</scope>
</reference>
<dbReference type="Proteomes" id="UP000054324">
    <property type="component" value="Unassembled WGS sequence"/>
</dbReference>
<dbReference type="GeneID" id="20317692"/>
<sequence>MEIVVSGRPVGYADIFTVYFKSEPEHGAQNLPVAELFLGRVPFDDWIGPDIFIPLHEAPTWSIHIQCADPLQVLVPEKILTEWNTKAILRTSECESVSARECESTTVLIYLLEGHCLTWSDAVANGLTLERGCDALHIAGEFLRFDGQEFAAGPLVADLSLTTQFIWLDRQYEAGILQVLGAGSWEGGMYYVACDRIANLPRLIFDIEDDSVYLTPDEYILKCLVAGKKTHRREHNSHIPNKRVREQKLQRPHAI</sequence>
<dbReference type="SUPFAM" id="SSF50630">
    <property type="entry name" value="Acid proteases"/>
    <property type="match status" value="1"/>
</dbReference>
<keyword evidence="3" id="KW-1185">Reference proteome</keyword>
<dbReference type="EMBL" id="KL596668">
    <property type="protein sequence ID" value="KER30027.1"/>
    <property type="molecule type" value="Genomic_DNA"/>
</dbReference>
<dbReference type="CTD" id="20317692"/>
<organism evidence="2 3">
    <name type="scientific">Opisthorchis viverrini</name>
    <name type="common">Southeast Asian liver fluke</name>
    <dbReference type="NCBI Taxonomy" id="6198"/>
    <lineage>
        <taxon>Eukaryota</taxon>
        <taxon>Metazoa</taxon>
        <taxon>Spiralia</taxon>
        <taxon>Lophotrochozoa</taxon>
        <taxon>Platyhelminthes</taxon>
        <taxon>Trematoda</taxon>
        <taxon>Digenea</taxon>
        <taxon>Opisthorchiida</taxon>
        <taxon>Opisthorchiata</taxon>
        <taxon>Opisthorchiidae</taxon>
        <taxon>Opisthorchis</taxon>
    </lineage>
</organism>
<evidence type="ECO:0008006" key="4">
    <source>
        <dbReference type="Google" id="ProtNLM"/>
    </source>
</evidence>
<dbReference type="Gene3D" id="2.40.70.10">
    <property type="entry name" value="Acid Proteases"/>
    <property type="match status" value="1"/>
</dbReference>
<evidence type="ECO:0000313" key="3">
    <source>
        <dbReference type="Proteomes" id="UP000054324"/>
    </source>
</evidence>
<dbReference type="OrthoDB" id="10373093at2759"/>
<accession>A0A074ZVW6</accession>
<protein>
    <recommendedName>
        <fullName evidence="4">Peptidase A1 domain-containing protein</fullName>
    </recommendedName>
</protein>
<evidence type="ECO:0000256" key="1">
    <source>
        <dbReference type="SAM" id="MobiDB-lite"/>
    </source>
</evidence>
<dbReference type="AlphaFoldDB" id="A0A074ZVW6"/>
<dbReference type="RefSeq" id="XP_009166269.1">
    <property type="nucleotide sequence ID" value="XM_009168005.1"/>
</dbReference>
<proteinExistence type="predicted"/>
<dbReference type="KEGG" id="ovi:T265_03505"/>
<dbReference type="InterPro" id="IPR021109">
    <property type="entry name" value="Peptidase_aspartic_dom_sf"/>
</dbReference>